<dbReference type="Gene3D" id="3.30.70.270">
    <property type="match status" value="1"/>
</dbReference>
<dbReference type="PANTHER" id="PTHR37984">
    <property type="entry name" value="PROTEIN CBG26694"/>
    <property type="match status" value="1"/>
</dbReference>
<dbReference type="AlphaFoldDB" id="A0A6J8BU05"/>
<reference evidence="3 4" key="1">
    <citation type="submission" date="2020-06" db="EMBL/GenBank/DDBJ databases">
        <authorList>
            <person name="Li R."/>
            <person name="Bekaert M."/>
        </authorList>
    </citation>
    <scope>NUCLEOTIDE SEQUENCE [LARGE SCALE GENOMIC DNA]</scope>
    <source>
        <strain evidence="4">wild</strain>
    </source>
</reference>
<dbReference type="GO" id="GO:0003824">
    <property type="term" value="F:catalytic activity"/>
    <property type="evidence" value="ECO:0007669"/>
    <property type="project" value="UniProtKB-KW"/>
</dbReference>
<keyword evidence="1" id="KW-0511">Multifunctional enzyme</keyword>
<evidence type="ECO:0000259" key="2">
    <source>
        <dbReference type="Pfam" id="PF17919"/>
    </source>
</evidence>
<dbReference type="InterPro" id="IPR041577">
    <property type="entry name" value="RT_RNaseH_2"/>
</dbReference>
<organism evidence="3 4">
    <name type="scientific">Mytilus coruscus</name>
    <name type="common">Sea mussel</name>
    <dbReference type="NCBI Taxonomy" id="42192"/>
    <lineage>
        <taxon>Eukaryota</taxon>
        <taxon>Metazoa</taxon>
        <taxon>Spiralia</taxon>
        <taxon>Lophotrochozoa</taxon>
        <taxon>Mollusca</taxon>
        <taxon>Bivalvia</taxon>
        <taxon>Autobranchia</taxon>
        <taxon>Pteriomorphia</taxon>
        <taxon>Mytilida</taxon>
        <taxon>Mytiloidea</taxon>
        <taxon>Mytilidae</taxon>
        <taxon>Mytilinae</taxon>
        <taxon>Mytilus</taxon>
    </lineage>
</organism>
<proteinExistence type="predicted"/>
<dbReference type="OrthoDB" id="6157736at2759"/>
<feature type="domain" description="Reverse transcriptase/retrotransposon-derived protein RNase H-like" evidence="2">
    <location>
        <begin position="118"/>
        <end position="175"/>
    </location>
</feature>
<dbReference type="InterPro" id="IPR050951">
    <property type="entry name" value="Retrovirus_Pol_polyprotein"/>
</dbReference>
<accession>A0A6J8BU05</accession>
<dbReference type="PANTHER" id="PTHR37984:SF5">
    <property type="entry name" value="PROTEIN NYNRIN-LIKE"/>
    <property type="match status" value="1"/>
</dbReference>
<dbReference type="InterPro" id="IPR043502">
    <property type="entry name" value="DNA/RNA_pol_sf"/>
</dbReference>
<dbReference type="Proteomes" id="UP000507470">
    <property type="component" value="Unassembled WGS sequence"/>
</dbReference>
<sequence length="187" mass="20563">MPSDECSSGVVPPHLEKLYKEAANGRTNDEQNAIGSLLYTFSSAFSKSDTDLGLTHLTEHVIDTGNAKPVRQPPRKVPLAFINDEKNVVTQMLDQGIIQSTIVKDLTELTKKANKFVWTTDCQTALEKLKQAFVSADIMAFPRETGEFYLDTDASDFAIGAVLSQIQDGQMKVMAVGLKIKPKRTIS</sequence>
<dbReference type="Pfam" id="PF17919">
    <property type="entry name" value="RT_RNaseH_2"/>
    <property type="match status" value="1"/>
</dbReference>
<dbReference type="EMBL" id="CACVKT020003954">
    <property type="protein sequence ID" value="CAC5386996.1"/>
    <property type="molecule type" value="Genomic_DNA"/>
</dbReference>
<dbReference type="SUPFAM" id="SSF56672">
    <property type="entry name" value="DNA/RNA polymerases"/>
    <property type="match status" value="2"/>
</dbReference>
<evidence type="ECO:0000313" key="3">
    <source>
        <dbReference type="EMBL" id="CAC5386996.1"/>
    </source>
</evidence>
<keyword evidence="4" id="KW-1185">Reference proteome</keyword>
<evidence type="ECO:0000256" key="1">
    <source>
        <dbReference type="ARBA" id="ARBA00023268"/>
    </source>
</evidence>
<name>A0A6J8BU05_MYTCO</name>
<dbReference type="InterPro" id="IPR043128">
    <property type="entry name" value="Rev_trsase/Diguanyl_cyclase"/>
</dbReference>
<gene>
    <name evidence="3" type="ORF">MCOR_22378</name>
</gene>
<evidence type="ECO:0000313" key="4">
    <source>
        <dbReference type="Proteomes" id="UP000507470"/>
    </source>
</evidence>
<protein>
    <recommendedName>
        <fullName evidence="2">Reverse transcriptase/retrotransposon-derived protein RNase H-like domain-containing protein</fullName>
    </recommendedName>
</protein>